<dbReference type="PANTHER" id="PTHR45775">
    <property type="entry name" value="RAD, GEM/KIR FAMILY MEMBER 2, ISOFORM C"/>
    <property type="match status" value="1"/>
</dbReference>
<dbReference type="SMART" id="SM00175">
    <property type="entry name" value="RAB"/>
    <property type="match status" value="1"/>
</dbReference>
<dbReference type="SMART" id="SM00174">
    <property type="entry name" value="RHO"/>
    <property type="match status" value="1"/>
</dbReference>
<dbReference type="Gene3D" id="3.40.50.300">
    <property type="entry name" value="P-loop containing nucleotide triphosphate hydrolases"/>
    <property type="match status" value="1"/>
</dbReference>
<proteinExistence type="evidence at transcript level"/>
<keyword evidence="2" id="KW-0597">Phosphoprotein</keyword>
<evidence type="ECO:0000256" key="1">
    <source>
        <dbReference type="ARBA" id="ARBA00008846"/>
    </source>
</evidence>
<dbReference type="InterPro" id="IPR001806">
    <property type="entry name" value="Small_GTPase"/>
</dbReference>
<evidence type="ECO:0000256" key="3">
    <source>
        <dbReference type="SAM" id="MobiDB-lite"/>
    </source>
</evidence>
<protein>
    <submittedName>
        <fullName evidence="4">Rgk2t</fullName>
    </submittedName>
</protein>
<dbReference type="Pfam" id="PF00071">
    <property type="entry name" value="Ras"/>
    <property type="match status" value="1"/>
</dbReference>
<evidence type="ECO:0000256" key="2">
    <source>
        <dbReference type="ARBA" id="ARBA00022553"/>
    </source>
</evidence>
<dbReference type="OrthoDB" id="5239715at2759"/>
<feature type="region of interest" description="Disordered" evidence="3">
    <location>
        <begin position="173"/>
        <end position="218"/>
    </location>
</feature>
<evidence type="ECO:0000313" key="4">
    <source>
        <dbReference type="EMBL" id="AIJ28976.1"/>
    </source>
</evidence>
<feature type="compositionally biased region" description="Low complexity" evidence="3">
    <location>
        <begin position="310"/>
        <end position="323"/>
    </location>
</feature>
<dbReference type="CDD" id="cd04148">
    <property type="entry name" value="RGK"/>
    <property type="match status" value="1"/>
</dbReference>
<dbReference type="PANTHER" id="PTHR45775:SF6">
    <property type="entry name" value="RAD, GEM_KIR FAMILY MEMBER 2, ISOFORM C"/>
    <property type="match status" value="1"/>
</dbReference>
<dbReference type="AlphaFoldDB" id="A0A076N3M5"/>
<feature type="compositionally biased region" description="Basic residues" evidence="3">
    <location>
        <begin position="190"/>
        <end position="205"/>
    </location>
</feature>
<dbReference type="EMBL" id="KJ826442">
    <property type="protein sequence ID" value="AIJ28976.1"/>
    <property type="molecule type" value="mRNA"/>
</dbReference>
<name>A0A076N3M5_DROME</name>
<organism evidence="4">
    <name type="scientific">Drosophila melanogaster</name>
    <name type="common">Fruit fly</name>
    <dbReference type="NCBI Taxonomy" id="7227"/>
    <lineage>
        <taxon>Eukaryota</taxon>
        <taxon>Metazoa</taxon>
        <taxon>Ecdysozoa</taxon>
        <taxon>Arthropoda</taxon>
        <taxon>Hexapoda</taxon>
        <taxon>Insecta</taxon>
        <taxon>Pterygota</taxon>
        <taxon>Neoptera</taxon>
        <taxon>Endopterygota</taxon>
        <taxon>Diptera</taxon>
        <taxon>Brachycera</taxon>
        <taxon>Muscomorpha</taxon>
        <taxon>Ephydroidea</taxon>
        <taxon>Drosophilidae</taxon>
        <taxon>Drosophila</taxon>
        <taxon>Sophophora</taxon>
    </lineage>
</organism>
<sequence>MRTKTPLDPVPQLTTTGVDESMAVAMAMGGAGGGGYAQGGPNKRQRDEWELPVISKIEARNLSAAAGSSSAGGSYYGLKRDSCVTDCTQLSMESGETGTQHTNSTMVTHTTTSFSFTEPEMEQEAGQPQLRRQRRHAINITSNPGYQVLHSSHSTLDRTCSDSVVSLRYRKSTSDLTQDAEHELSGCKPNKPKAHVEHKPRRRGSSKGGLAYLASRRSSRESMKSACSNASIVSNDDVGPLAFQSSNRGRQRRTSNFLELPVPDHVRPRVCSLPERPYNPRASDDLYRLRHFSISKGNVVNCGDSIISRRSRSNTSVNSTNSRASERSPFEGSCCGAGYANVDSLPATPDDSENLDPPPPARYRVVMLGDAGVGKTALVNQFMTSEYMHTYDASLDDEFGEKTVSVLLDDEESDMVFIDHPSVEMSVENSLSTYEPHGCVVVFSVVDRSSFRVAEEIINYLWQENYTKDKAVILVGNKADLARARLITSQEGKALAASRDAKFIETSSGIQHNVDELLVGILKQMRLKEKREKKATASKMKTSRTHISLHLAKELLQKICLSDISKSKSCENLHVL</sequence>
<dbReference type="PROSITE" id="PS51421">
    <property type="entry name" value="RAS"/>
    <property type="match status" value="1"/>
</dbReference>
<dbReference type="InterPro" id="IPR027417">
    <property type="entry name" value="P-loop_NTPase"/>
</dbReference>
<reference evidence="4" key="1">
    <citation type="submission" date="2014-05" db="EMBL/GenBank/DDBJ databases">
        <title>Cloning of putative RGK family members from Danio rerio and Drosophila melanogaster.</title>
        <authorList>
            <person name="Puhl H.L.III."/>
            <person name="Ikeda S.R."/>
        </authorList>
    </citation>
    <scope>NUCLEOTIDE SEQUENCE</scope>
</reference>
<dbReference type="InterPro" id="IPR051641">
    <property type="entry name" value="RGK_GTP-binding_reg"/>
</dbReference>
<dbReference type="GO" id="GO:0003924">
    <property type="term" value="F:GTPase activity"/>
    <property type="evidence" value="ECO:0007669"/>
    <property type="project" value="InterPro"/>
</dbReference>
<dbReference type="Bgee" id="FBgn0085419">
    <property type="expression patterns" value="Expressed in alpha'/beta' Kenyon cell (Drosophila) in insect head and 76 other cell types or tissues"/>
</dbReference>
<dbReference type="FunFam" id="3.40.50.300:FF:000664">
    <property type="entry name" value="Uncharacterized protein, isoform B"/>
    <property type="match status" value="1"/>
</dbReference>
<dbReference type="ExpressionAtlas" id="A0A076N3M5">
    <property type="expression patterns" value="baseline and differential"/>
</dbReference>
<dbReference type="PROSITE" id="PS51419">
    <property type="entry name" value="RAB"/>
    <property type="match status" value="1"/>
</dbReference>
<feature type="region of interest" description="Disordered" evidence="3">
    <location>
        <begin position="310"/>
        <end position="330"/>
    </location>
</feature>
<dbReference type="SUPFAM" id="SSF52540">
    <property type="entry name" value="P-loop containing nucleoside triphosphate hydrolases"/>
    <property type="match status" value="1"/>
</dbReference>
<dbReference type="VEuPathDB" id="VectorBase:FBgn0085419"/>
<dbReference type="SMART" id="SM00173">
    <property type="entry name" value="RAS"/>
    <property type="match status" value="1"/>
</dbReference>
<accession>A0A076N3M5</accession>
<comment type="similarity">
    <text evidence="1">Belongs to the small GTPase superfamily. RGK family.</text>
</comment>
<dbReference type="GO" id="GO:0005525">
    <property type="term" value="F:GTP binding"/>
    <property type="evidence" value="ECO:0007669"/>
    <property type="project" value="InterPro"/>
</dbReference>
<gene>
    <name evidence="4" type="primary">RGK2</name>
</gene>
<dbReference type="PRINTS" id="PR00449">
    <property type="entry name" value="RASTRNSFRMNG"/>
</dbReference>